<dbReference type="PANTHER" id="PTHR43409:SF7">
    <property type="entry name" value="BLL1977 PROTEIN"/>
    <property type="match status" value="1"/>
</dbReference>
<evidence type="ECO:0000256" key="2">
    <source>
        <dbReference type="ARBA" id="ARBA00022603"/>
    </source>
</evidence>
<accession>A0A1A9B3R2</accession>
<feature type="domain" description="B12-binding" evidence="8">
    <location>
        <begin position="9"/>
        <end position="145"/>
    </location>
</feature>
<evidence type="ECO:0000256" key="3">
    <source>
        <dbReference type="ARBA" id="ARBA00022679"/>
    </source>
</evidence>
<dbReference type="InterPro" id="IPR006638">
    <property type="entry name" value="Elp3/MiaA/NifB-like_rSAM"/>
</dbReference>
<keyword evidence="2" id="KW-0489">Methyltransferase</keyword>
<feature type="domain" description="Radical SAM core" evidence="9">
    <location>
        <begin position="184"/>
        <end position="421"/>
    </location>
</feature>
<dbReference type="SMART" id="SM00729">
    <property type="entry name" value="Elp3"/>
    <property type="match status" value="1"/>
</dbReference>
<dbReference type="PANTHER" id="PTHR43409">
    <property type="entry name" value="ANAEROBIC MAGNESIUM-PROTOPORPHYRIN IX MONOMETHYL ESTER CYCLASE-RELATED"/>
    <property type="match status" value="1"/>
</dbReference>
<protein>
    <submittedName>
        <fullName evidence="10">Radical SAM superfamily enzyme YgiQ, UPF0313 family</fullName>
    </submittedName>
</protein>
<dbReference type="InterPro" id="IPR058240">
    <property type="entry name" value="rSAM_sf"/>
</dbReference>
<evidence type="ECO:0000256" key="7">
    <source>
        <dbReference type="ARBA" id="ARBA00023014"/>
    </source>
</evidence>
<evidence type="ECO:0000313" key="11">
    <source>
        <dbReference type="Proteomes" id="UP000199558"/>
    </source>
</evidence>
<comment type="cofactor">
    <cofactor evidence="1">
        <name>[4Fe-4S] cluster</name>
        <dbReference type="ChEBI" id="CHEBI:49883"/>
    </cofactor>
</comment>
<dbReference type="GO" id="GO:0051539">
    <property type="term" value="F:4 iron, 4 sulfur cluster binding"/>
    <property type="evidence" value="ECO:0007669"/>
    <property type="project" value="UniProtKB-KW"/>
</dbReference>
<dbReference type="CDD" id="cd02068">
    <property type="entry name" value="radical_SAM_B12_BD"/>
    <property type="match status" value="1"/>
</dbReference>
<dbReference type="Pfam" id="PF04055">
    <property type="entry name" value="Radical_SAM"/>
    <property type="match status" value="1"/>
</dbReference>
<evidence type="ECO:0000256" key="1">
    <source>
        <dbReference type="ARBA" id="ARBA00001966"/>
    </source>
</evidence>
<dbReference type="EMBL" id="FLRH01000003">
    <property type="protein sequence ID" value="SBT63686.1"/>
    <property type="molecule type" value="Genomic_DNA"/>
</dbReference>
<dbReference type="InterPro" id="IPR006158">
    <property type="entry name" value="Cobalamin-bd"/>
</dbReference>
<evidence type="ECO:0000256" key="6">
    <source>
        <dbReference type="ARBA" id="ARBA00023004"/>
    </source>
</evidence>
<dbReference type="InterPro" id="IPR051198">
    <property type="entry name" value="BchE-like"/>
</dbReference>
<keyword evidence="7" id="KW-0411">Iron-sulfur</keyword>
<dbReference type="InterPro" id="IPR036724">
    <property type="entry name" value="Cobalamin-bd_sf"/>
</dbReference>
<dbReference type="SFLD" id="SFLDS00029">
    <property type="entry name" value="Radical_SAM"/>
    <property type="match status" value="1"/>
</dbReference>
<dbReference type="Gene3D" id="3.40.50.280">
    <property type="entry name" value="Cobalamin-binding domain"/>
    <property type="match status" value="1"/>
</dbReference>
<evidence type="ECO:0000256" key="4">
    <source>
        <dbReference type="ARBA" id="ARBA00022691"/>
    </source>
</evidence>
<dbReference type="GO" id="GO:0046872">
    <property type="term" value="F:metal ion binding"/>
    <property type="evidence" value="ECO:0007669"/>
    <property type="project" value="UniProtKB-KW"/>
</dbReference>
<dbReference type="AlphaFoldDB" id="A0A1A9B3R2"/>
<dbReference type="InterPro" id="IPR034466">
    <property type="entry name" value="Methyltransferase_Class_B"/>
</dbReference>
<dbReference type="SFLD" id="SFLDG01082">
    <property type="entry name" value="B12-binding_domain_containing"/>
    <property type="match status" value="1"/>
</dbReference>
<dbReference type="GO" id="GO:0031419">
    <property type="term" value="F:cobalamin binding"/>
    <property type="evidence" value="ECO:0007669"/>
    <property type="project" value="InterPro"/>
</dbReference>
<dbReference type="Gene3D" id="3.80.30.20">
    <property type="entry name" value="tm_1862 like domain"/>
    <property type="match status" value="1"/>
</dbReference>
<name>A0A1A9B3R2_9ACTN</name>
<proteinExistence type="predicted"/>
<dbReference type="Proteomes" id="UP000199558">
    <property type="component" value="Unassembled WGS sequence"/>
</dbReference>
<reference evidence="11" key="1">
    <citation type="submission" date="2016-06" db="EMBL/GenBank/DDBJ databases">
        <authorList>
            <person name="Varghese N."/>
            <person name="Submissions Spin"/>
        </authorList>
    </citation>
    <scope>NUCLEOTIDE SEQUENCE [LARGE SCALE GENOMIC DNA]</scope>
    <source>
        <strain evidence="11">DSM 45794</strain>
    </source>
</reference>
<dbReference type="Pfam" id="PF02310">
    <property type="entry name" value="B12-binding"/>
    <property type="match status" value="1"/>
</dbReference>
<evidence type="ECO:0000259" key="8">
    <source>
        <dbReference type="PROSITE" id="PS51332"/>
    </source>
</evidence>
<keyword evidence="3" id="KW-0808">Transferase</keyword>
<keyword evidence="5" id="KW-0479">Metal-binding</keyword>
<organism evidence="10 11">
    <name type="scientific">Micromonospora sediminicola</name>
    <dbReference type="NCBI Taxonomy" id="946078"/>
    <lineage>
        <taxon>Bacteria</taxon>
        <taxon>Bacillati</taxon>
        <taxon>Actinomycetota</taxon>
        <taxon>Actinomycetes</taxon>
        <taxon>Micromonosporales</taxon>
        <taxon>Micromonosporaceae</taxon>
        <taxon>Micromonospora</taxon>
    </lineage>
</organism>
<keyword evidence="6" id="KW-0408">Iron</keyword>
<evidence type="ECO:0000256" key="5">
    <source>
        <dbReference type="ARBA" id="ARBA00022723"/>
    </source>
</evidence>
<dbReference type="STRING" id="946078.GA0070622_0644"/>
<dbReference type="SUPFAM" id="SSF52242">
    <property type="entry name" value="Cobalamin (vitamin B12)-binding domain"/>
    <property type="match status" value="1"/>
</dbReference>
<dbReference type="GO" id="GO:0003824">
    <property type="term" value="F:catalytic activity"/>
    <property type="evidence" value="ECO:0007669"/>
    <property type="project" value="InterPro"/>
</dbReference>
<dbReference type="SUPFAM" id="SSF102114">
    <property type="entry name" value="Radical SAM enzymes"/>
    <property type="match status" value="1"/>
</dbReference>
<sequence length="529" mass="58704">MRDRAEQSRFRILLTTPAPVTHRTAEENLGLGYLAAVLREDGWQVDVVDGWLEGLTPAELAHRIVGREPALLGFACYRSNMDRAMETLDLVRAGGLRPFTMAGGYGPTFHTNEFLRTGVDVVVRGEGEAAVIGIARHLADGKPELADVPNVSYVDPDGVARHTPAGPKIPLDDLPDPARDTLPLTIRRRSLVHIQTARGCQASCTFCSIVAFERVAGGDTWRQRGLRRIVDELERLTHQGATHFKVIDDSLVEPPRDEEWCAALADEIARRGIRPRLRGSIRADRVNETVVAELARAGFFSFSCGIENFAETALRRMAKRADLAQNLAALDTFHRHGIYVQAGHILFDDRTTMVELEENLAMMRRYIWTVSKGIFTEMYAADGTNFTRRLSRNGLLESDPAGLGNNRYQLADPAVREVYRALKTWHKAHSACYDRTIDPISAPKALDADSLREFHRLGVSLREVDLEFFGRLMAVVGAGGADLTRDVTDLVAAELDRTVPWYDAFAHRVDAAYAASGLVYDGEPNPFIC</sequence>
<keyword evidence="4" id="KW-0949">S-adenosyl-L-methionine</keyword>
<dbReference type="GO" id="GO:0005829">
    <property type="term" value="C:cytosol"/>
    <property type="evidence" value="ECO:0007669"/>
    <property type="project" value="TreeGrafter"/>
</dbReference>
<dbReference type="InterPro" id="IPR007197">
    <property type="entry name" value="rSAM"/>
</dbReference>
<dbReference type="InterPro" id="IPR023404">
    <property type="entry name" value="rSAM_horseshoe"/>
</dbReference>
<evidence type="ECO:0000259" key="9">
    <source>
        <dbReference type="PROSITE" id="PS51918"/>
    </source>
</evidence>
<evidence type="ECO:0000313" key="10">
    <source>
        <dbReference type="EMBL" id="SBT63686.1"/>
    </source>
</evidence>
<dbReference type="SFLD" id="SFLDG01123">
    <property type="entry name" value="methyltransferase_(Class_B)"/>
    <property type="match status" value="1"/>
</dbReference>
<dbReference type="PROSITE" id="PS51332">
    <property type="entry name" value="B12_BINDING"/>
    <property type="match status" value="1"/>
</dbReference>
<gene>
    <name evidence="10" type="ORF">GA0070622_0644</name>
</gene>
<dbReference type="PROSITE" id="PS51918">
    <property type="entry name" value="RADICAL_SAM"/>
    <property type="match status" value="1"/>
</dbReference>
<keyword evidence="11" id="KW-1185">Reference proteome</keyword>